<name>A0A238KT19_9RHOB</name>
<dbReference type="OrthoDB" id="7666390at2"/>
<feature type="compositionally biased region" description="Low complexity" evidence="1">
    <location>
        <begin position="190"/>
        <end position="207"/>
    </location>
</feature>
<evidence type="ECO:0008006" key="5">
    <source>
        <dbReference type="Google" id="ProtNLM"/>
    </source>
</evidence>
<keyword evidence="2" id="KW-0732">Signal</keyword>
<protein>
    <recommendedName>
        <fullName evidence="5">Lipoprotein</fullName>
    </recommendedName>
</protein>
<dbReference type="PROSITE" id="PS51257">
    <property type="entry name" value="PROKAR_LIPOPROTEIN"/>
    <property type="match status" value="1"/>
</dbReference>
<evidence type="ECO:0000256" key="1">
    <source>
        <dbReference type="SAM" id="MobiDB-lite"/>
    </source>
</evidence>
<reference evidence="4" key="1">
    <citation type="submission" date="2017-05" db="EMBL/GenBank/DDBJ databases">
        <authorList>
            <person name="Rodrigo-Torres L."/>
            <person name="Arahal R. D."/>
            <person name="Lucena T."/>
        </authorList>
    </citation>
    <scope>NUCLEOTIDE SEQUENCE [LARGE SCALE GENOMIC DNA]</scope>
    <source>
        <strain evidence="4">CECT 8621</strain>
    </source>
</reference>
<sequence>MRGVLLGVFASLFLAGCGADSVWAPEEAVRAAAYRPAGPTSITLFTMVNNRSNEGAHSAIMINASQRVIFDPAGTWWHRTAPERHDVHYGITPTMLKFFIDYHARETYRVVTQTVVVTPDVAEQALQLVEANGAVPKAFCANATTRIFSKLPGFQSVGGGMFPGRIMKSFGELPGVETKVYYDEDSDDNSALLSSQQSASAASQPSR</sequence>
<dbReference type="EMBL" id="FXYE01000002">
    <property type="protein sequence ID" value="SMX45751.1"/>
    <property type="molecule type" value="Genomic_DNA"/>
</dbReference>
<feature type="region of interest" description="Disordered" evidence="1">
    <location>
        <begin position="187"/>
        <end position="207"/>
    </location>
</feature>
<feature type="signal peptide" evidence="2">
    <location>
        <begin position="1"/>
        <end position="19"/>
    </location>
</feature>
<dbReference type="AlphaFoldDB" id="A0A238KT19"/>
<evidence type="ECO:0000256" key="2">
    <source>
        <dbReference type="SAM" id="SignalP"/>
    </source>
</evidence>
<evidence type="ECO:0000313" key="4">
    <source>
        <dbReference type="Proteomes" id="UP000202922"/>
    </source>
</evidence>
<keyword evidence="4" id="KW-1185">Reference proteome</keyword>
<dbReference type="RefSeq" id="WP_093967966.1">
    <property type="nucleotide sequence ID" value="NZ_FXYE01000002.1"/>
</dbReference>
<organism evidence="3 4">
    <name type="scientific">Actibacterium lipolyticum</name>
    <dbReference type="NCBI Taxonomy" id="1524263"/>
    <lineage>
        <taxon>Bacteria</taxon>
        <taxon>Pseudomonadati</taxon>
        <taxon>Pseudomonadota</taxon>
        <taxon>Alphaproteobacteria</taxon>
        <taxon>Rhodobacterales</taxon>
        <taxon>Roseobacteraceae</taxon>
        <taxon>Actibacterium</taxon>
    </lineage>
</organism>
<dbReference type="Proteomes" id="UP000202922">
    <property type="component" value="Unassembled WGS sequence"/>
</dbReference>
<accession>A0A238KT19</accession>
<proteinExistence type="predicted"/>
<evidence type="ECO:0000313" key="3">
    <source>
        <dbReference type="EMBL" id="SMX45751.1"/>
    </source>
</evidence>
<gene>
    <name evidence="3" type="ORF">COL8621_02881</name>
</gene>
<feature type="chain" id="PRO_5013371379" description="Lipoprotein" evidence="2">
    <location>
        <begin position="20"/>
        <end position="207"/>
    </location>
</feature>